<dbReference type="PROSITE" id="PS01173">
    <property type="entry name" value="LIPASE_GDXG_HIS"/>
    <property type="match status" value="1"/>
</dbReference>
<evidence type="ECO:0000256" key="39">
    <source>
        <dbReference type="ARBA" id="ARBA00049461"/>
    </source>
</evidence>
<evidence type="ECO:0000256" key="17">
    <source>
        <dbReference type="ARBA" id="ARBA00022801"/>
    </source>
</evidence>
<comment type="catalytic activity">
    <reaction evidence="30">
        <text>cholesteryl (9Z-octadecenoate) + H2O = cholesterol + (9Z)-octadecenoate + H(+)</text>
        <dbReference type="Rhea" id="RHEA:33875"/>
        <dbReference type="ChEBI" id="CHEBI:15377"/>
        <dbReference type="ChEBI" id="CHEBI:15378"/>
        <dbReference type="ChEBI" id="CHEBI:16113"/>
        <dbReference type="ChEBI" id="CHEBI:30823"/>
        <dbReference type="ChEBI" id="CHEBI:46898"/>
    </reaction>
    <physiologicalReaction direction="left-to-right" evidence="30">
        <dbReference type="Rhea" id="RHEA:33876"/>
    </physiologicalReaction>
</comment>
<evidence type="ECO:0000256" key="22">
    <source>
        <dbReference type="ARBA" id="ARBA00023221"/>
    </source>
</evidence>
<evidence type="ECO:0000256" key="32">
    <source>
        <dbReference type="ARBA" id="ARBA00048386"/>
    </source>
</evidence>
<comment type="catalytic activity">
    <reaction evidence="28">
        <text>1,2-di-(9Z-octadecenoyl)-glycerol + H2O = 2-(9Z-octadecenoyl)-glycerol + (9Z)-octadecenoate + H(+)</text>
        <dbReference type="Rhea" id="RHEA:38659"/>
        <dbReference type="ChEBI" id="CHEBI:15377"/>
        <dbReference type="ChEBI" id="CHEBI:15378"/>
        <dbReference type="ChEBI" id="CHEBI:30823"/>
        <dbReference type="ChEBI" id="CHEBI:52323"/>
        <dbReference type="ChEBI" id="CHEBI:73990"/>
    </reaction>
    <physiologicalReaction direction="left-to-right" evidence="28">
        <dbReference type="Rhea" id="RHEA:38660"/>
    </physiologicalReaction>
</comment>
<protein>
    <recommendedName>
        <fullName evidence="12">Hormone-sensitive lipase</fullName>
        <ecNumber evidence="11">3.1.1.23</ecNumber>
        <ecNumber evidence="10">3.1.1.79</ecNumber>
    </recommendedName>
    <alternativeName>
        <fullName evidence="25">Monoacylglycerol lipase LIPE</fullName>
    </alternativeName>
    <alternativeName>
        <fullName evidence="24">Retinyl ester hydrolase</fullName>
    </alternativeName>
</protein>
<dbReference type="UniPathway" id="UPA00256"/>
<evidence type="ECO:0000256" key="6">
    <source>
        <dbReference type="ARBA" id="ARBA00004514"/>
    </source>
</evidence>
<feature type="compositionally biased region" description="Polar residues" evidence="41">
    <location>
        <begin position="623"/>
        <end position="632"/>
    </location>
</feature>
<dbReference type="OrthoDB" id="408631at2759"/>
<comment type="pathway">
    <text evidence="8">Lipid metabolism.</text>
</comment>
<comment type="catalytic activity">
    <reaction evidence="39">
        <text>2-(9Z-octadecenoyl)-glycerol + H2O = glycerol + (9Z)-octadecenoate + H(+)</text>
        <dbReference type="Rhea" id="RHEA:38491"/>
        <dbReference type="ChEBI" id="CHEBI:15377"/>
        <dbReference type="ChEBI" id="CHEBI:15378"/>
        <dbReference type="ChEBI" id="CHEBI:17754"/>
        <dbReference type="ChEBI" id="CHEBI:30823"/>
        <dbReference type="ChEBI" id="CHEBI:73990"/>
    </reaction>
    <physiologicalReaction direction="left-to-right" evidence="39">
        <dbReference type="Rhea" id="RHEA:38492"/>
    </physiologicalReaction>
</comment>
<evidence type="ECO:0000256" key="35">
    <source>
        <dbReference type="ARBA" id="ARBA00049053"/>
    </source>
</evidence>
<dbReference type="EC" id="3.1.1.23" evidence="11"/>
<evidence type="ECO:0000256" key="21">
    <source>
        <dbReference type="ARBA" id="ARBA00023166"/>
    </source>
</evidence>
<comment type="similarity">
    <text evidence="9">Belongs to the 'GDXG' lipolytic enzyme family.</text>
</comment>
<dbReference type="GO" id="GO:0005901">
    <property type="term" value="C:caveola"/>
    <property type="evidence" value="ECO:0007669"/>
    <property type="project" value="UniProtKB-SubCell"/>
</dbReference>
<evidence type="ECO:0000256" key="11">
    <source>
        <dbReference type="ARBA" id="ARBA00013254"/>
    </source>
</evidence>
<dbReference type="GO" id="GO:0008203">
    <property type="term" value="P:cholesterol metabolic process"/>
    <property type="evidence" value="ECO:0007669"/>
    <property type="project" value="UniProtKB-KW"/>
</dbReference>
<evidence type="ECO:0000256" key="9">
    <source>
        <dbReference type="ARBA" id="ARBA00010515"/>
    </source>
</evidence>
<dbReference type="WBParaSite" id="HDID_0000699001-mRNA-1">
    <property type="protein sequence ID" value="HDID_0000699001-mRNA-1"/>
    <property type="gene ID" value="HDID_0000699001"/>
</dbReference>
<evidence type="ECO:0000256" key="31">
    <source>
        <dbReference type="ARBA" id="ARBA00047674"/>
    </source>
</evidence>
<keyword evidence="22" id="KW-0753">Steroid metabolism</keyword>
<evidence type="ECO:0000256" key="14">
    <source>
        <dbReference type="ARBA" id="ARBA00022490"/>
    </source>
</evidence>
<dbReference type="InterPro" id="IPR029058">
    <property type="entry name" value="AB_hydrolase_fold"/>
</dbReference>
<keyword evidence="14" id="KW-0963">Cytoplasm</keyword>
<feature type="region of interest" description="Disordered" evidence="41">
    <location>
        <begin position="385"/>
        <end position="417"/>
    </location>
</feature>
<keyword evidence="17" id="KW-0378">Hydrolase</keyword>
<comment type="subunit">
    <text evidence="26">Monomer and homodimer. Interacts with CAVIN1 in the adipocyte cytoplasm. Interacts with PLIN5.</text>
</comment>
<gene>
    <name evidence="44" type="ORF">HDID_LOCUS6988</name>
</gene>
<keyword evidence="16" id="KW-0551">Lipid droplet</keyword>
<dbReference type="PANTHER" id="PTHR23025:SF3">
    <property type="entry name" value="HORMONE-SENSITIVE LIPASE"/>
    <property type="match status" value="1"/>
</dbReference>
<dbReference type="SUPFAM" id="SSF53474">
    <property type="entry name" value="alpha/beta-Hydrolases"/>
    <property type="match status" value="1"/>
</dbReference>
<keyword evidence="20" id="KW-0472">Membrane</keyword>
<dbReference type="AlphaFoldDB" id="A0A158QE73"/>
<dbReference type="InterPro" id="IPR010468">
    <property type="entry name" value="HSL_N"/>
</dbReference>
<evidence type="ECO:0000256" key="26">
    <source>
        <dbReference type="ARBA" id="ARBA00046695"/>
    </source>
</evidence>
<feature type="region of interest" description="Disordered" evidence="41">
    <location>
        <begin position="623"/>
        <end position="645"/>
    </location>
</feature>
<evidence type="ECO:0000256" key="33">
    <source>
        <dbReference type="ARBA" id="ARBA00048657"/>
    </source>
</evidence>
<evidence type="ECO:0000256" key="3">
    <source>
        <dbReference type="ARBA" id="ARBA00004236"/>
    </source>
</evidence>
<evidence type="ECO:0000256" key="30">
    <source>
        <dbReference type="ARBA" id="ARBA00047653"/>
    </source>
</evidence>
<dbReference type="PANTHER" id="PTHR23025">
    <property type="entry name" value="TRIACYLGLYCEROL LIPASE"/>
    <property type="match status" value="1"/>
</dbReference>
<evidence type="ECO:0000259" key="42">
    <source>
        <dbReference type="Pfam" id="PF06350"/>
    </source>
</evidence>
<feature type="compositionally biased region" description="Low complexity" evidence="41">
    <location>
        <begin position="402"/>
        <end position="413"/>
    </location>
</feature>
<evidence type="ECO:0000256" key="4">
    <source>
        <dbReference type="ARBA" id="ARBA00004345"/>
    </source>
</evidence>
<evidence type="ECO:0000256" key="23">
    <source>
        <dbReference type="ARBA" id="ARBA00023406"/>
    </source>
</evidence>
<evidence type="ECO:0000256" key="19">
    <source>
        <dbReference type="ARBA" id="ARBA00023098"/>
    </source>
</evidence>
<keyword evidence="13" id="KW-1003">Cell membrane</keyword>
<evidence type="ECO:0000256" key="5">
    <source>
        <dbReference type="ARBA" id="ARBA00004502"/>
    </source>
</evidence>
<evidence type="ECO:0000256" key="13">
    <source>
        <dbReference type="ARBA" id="ARBA00022475"/>
    </source>
</evidence>
<dbReference type="GO" id="GO:0005811">
    <property type="term" value="C:lipid droplet"/>
    <property type="evidence" value="ECO:0007669"/>
    <property type="project" value="UniProtKB-SubCell"/>
</dbReference>
<comment type="subcellular location">
    <subcellularLocation>
        <location evidence="3">Cell membrane</location>
    </subcellularLocation>
    <subcellularLocation>
        <location evidence="6">Cytoplasm</location>
        <location evidence="6">Cytosol</location>
    </subcellularLocation>
    <subcellularLocation>
        <location evidence="5">Lipid droplet</location>
    </subcellularLocation>
    <subcellularLocation>
        <location evidence="4">Membrane</location>
        <location evidence="4">Caveola</location>
    </subcellularLocation>
</comment>
<comment type="catalytic activity">
    <reaction evidence="2">
        <text>Hydrolyzes glycerol monoesters of long-chain fatty acids.</text>
        <dbReference type="EC" id="3.1.1.23"/>
    </reaction>
</comment>
<evidence type="ECO:0000256" key="24">
    <source>
        <dbReference type="ARBA" id="ARBA00030031"/>
    </source>
</evidence>
<dbReference type="GO" id="GO:0004771">
    <property type="term" value="F:sterol ester esterase activity"/>
    <property type="evidence" value="ECO:0007669"/>
    <property type="project" value="TreeGrafter"/>
</dbReference>
<evidence type="ECO:0000256" key="41">
    <source>
        <dbReference type="SAM" id="MobiDB-lite"/>
    </source>
</evidence>
<reference evidence="46" key="1">
    <citation type="submission" date="2016-04" db="UniProtKB">
        <authorList>
            <consortium name="WormBaseParasite"/>
        </authorList>
    </citation>
    <scope>IDENTIFICATION</scope>
</reference>
<proteinExistence type="inferred from homology"/>
<evidence type="ECO:0000256" key="37">
    <source>
        <dbReference type="ARBA" id="ARBA00049208"/>
    </source>
</evidence>
<evidence type="ECO:0000256" key="16">
    <source>
        <dbReference type="ARBA" id="ARBA00022677"/>
    </source>
</evidence>
<evidence type="ECO:0000256" key="38">
    <source>
        <dbReference type="ARBA" id="ARBA00049372"/>
    </source>
</evidence>
<dbReference type="Gene3D" id="3.40.50.1820">
    <property type="entry name" value="alpha/beta hydrolase"/>
    <property type="match status" value="2"/>
</dbReference>
<dbReference type="InterPro" id="IPR002168">
    <property type="entry name" value="Lipase_GDXG_HIS_AS"/>
</dbReference>
<evidence type="ECO:0000313" key="45">
    <source>
        <dbReference type="Proteomes" id="UP000274504"/>
    </source>
</evidence>
<comment type="catalytic activity">
    <reaction evidence="40">
        <text>1,2-di-(9Z-octadecenoyl)-sn-glycerol + H2O = (9Z-octadecenoyl)-glycerol + (9Z)-octadecenoate + H(+)</text>
        <dbReference type="Rhea" id="RHEA:39935"/>
        <dbReference type="ChEBI" id="CHEBI:15377"/>
        <dbReference type="ChEBI" id="CHEBI:15378"/>
        <dbReference type="ChEBI" id="CHEBI:30823"/>
        <dbReference type="ChEBI" id="CHEBI:52333"/>
        <dbReference type="ChEBI" id="CHEBI:75937"/>
    </reaction>
    <physiologicalReaction direction="left-to-right" evidence="40">
        <dbReference type="Rhea" id="RHEA:39936"/>
    </physiologicalReaction>
</comment>
<evidence type="ECO:0000256" key="7">
    <source>
        <dbReference type="ARBA" id="ARBA00004879"/>
    </source>
</evidence>
<keyword evidence="21" id="KW-1207">Sterol metabolism</keyword>
<comment type="catalytic activity">
    <reaction evidence="35">
        <text>all-trans-retinyl hexadecanoate + H2O = all-trans-retinol + hexadecanoate + H(+)</text>
        <dbReference type="Rhea" id="RHEA:13933"/>
        <dbReference type="ChEBI" id="CHEBI:7896"/>
        <dbReference type="ChEBI" id="CHEBI:15377"/>
        <dbReference type="ChEBI" id="CHEBI:15378"/>
        <dbReference type="ChEBI" id="CHEBI:17336"/>
        <dbReference type="ChEBI" id="CHEBI:17616"/>
    </reaction>
    <physiologicalReaction direction="left-to-right" evidence="35">
        <dbReference type="Rhea" id="RHEA:13934"/>
    </physiologicalReaction>
</comment>
<comment type="catalytic activity">
    <reaction evidence="37">
        <text>a monoacylglycerol + H2O = glycerol + a fatty acid + H(+)</text>
        <dbReference type="Rhea" id="RHEA:15245"/>
        <dbReference type="ChEBI" id="CHEBI:15377"/>
        <dbReference type="ChEBI" id="CHEBI:15378"/>
        <dbReference type="ChEBI" id="CHEBI:17408"/>
        <dbReference type="ChEBI" id="CHEBI:17754"/>
        <dbReference type="ChEBI" id="CHEBI:28868"/>
        <dbReference type="EC" id="3.1.1.79"/>
    </reaction>
</comment>
<comment type="catalytic activity">
    <reaction evidence="29">
        <text>2-(5Z,8Z,11Z,14Z-eicosatetraenoyl)-glycerol + H2O = glycerol + (5Z,8Z,11Z,14Z)-eicosatetraenoate + H(+)</text>
        <dbReference type="Rhea" id="RHEA:26132"/>
        <dbReference type="ChEBI" id="CHEBI:15377"/>
        <dbReference type="ChEBI" id="CHEBI:15378"/>
        <dbReference type="ChEBI" id="CHEBI:17754"/>
        <dbReference type="ChEBI" id="CHEBI:32395"/>
        <dbReference type="ChEBI" id="CHEBI:52392"/>
    </reaction>
    <physiologicalReaction direction="left-to-right" evidence="29">
        <dbReference type="Rhea" id="RHEA:26133"/>
    </physiologicalReaction>
</comment>
<comment type="catalytic activity">
    <reaction evidence="36">
        <text>2,3-di-(9Z)-octadecenoyl-sn-glycerol + H2O = 2-(9Z-octadecenoyl)-glycerol + (9Z)-octadecenoate + H(+)</text>
        <dbReference type="Rhea" id="RHEA:38383"/>
        <dbReference type="ChEBI" id="CHEBI:15377"/>
        <dbReference type="ChEBI" id="CHEBI:15378"/>
        <dbReference type="ChEBI" id="CHEBI:30823"/>
        <dbReference type="ChEBI" id="CHEBI:73990"/>
        <dbReference type="ChEBI" id="CHEBI:75824"/>
    </reaction>
    <physiologicalReaction direction="left-to-right" evidence="36">
        <dbReference type="Rhea" id="RHEA:38384"/>
    </physiologicalReaction>
</comment>
<comment type="catalytic activity">
    <reaction evidence="1">
        <text>a triacylglycerol + H2O = a diacylglycerol + a fatty acid + H(+)</text>
        <dbReference type="Rhea" id="RHEA:12044"/>
        <dbReference type="ChEBI" id="CHEBI:15377"/>
        <dbReference type="ChEBI" id="CHEBI:15378"/>
        <dbReference type="ChEBI" id="CHEBI:17855"/>
        <dbReference type="ChEBI" id="CHEBI:18035"/>
        <dbReference type="ChEBI" id="CHEBI:28868"/>
        <dbReference type="EC" id="3.1.1.79"/>
    </reaction>
</comment>
<evidence type="ECO:0000256" key="12">
    <source>
        <dbReference type="ARBA" id="ARBA00015845"/>
    </source>
</evidence>
<comment type="catalytic activity">
    <reaction evidence="27">
        <text>1-(9Z-octadecenoyl)-glycerol + H2O = glycerol + (9Z)-octadecenoate + H(+)</text>
        <dbReference type="Rhea" id="RHEA:38487"/>
        <dbReference type="ChEBI" id="CHEBI:15377"/>
        <dbReference type="ChEBI" id="CHEBI:15378"/>
        <dbReference type="ChEBI" id="CHEBI:17754"/>
        <dbReference type="ChEBI" id="CHEBI:30823"/>
        <dbReference type="ChEBI" id="CHEBI:75342"/>
    </reaction>
    <physiologicalReaction direction="left-to-right" evidence="27">
        <dbReference type="Rhea" id="RHEA:38488"/>
    </physiologicalReaction>
</comment>
<evidence type="ECO:0000256" key="27">
    <source>
        <dbReference type="ARBA" id="ARBA00047438"/>
    </source>
</evidence>
<comment type="catalytic activity">
    <reaction evidence="33">
        <text>1,2-di-(9Z-octadecenoyl)-glycerol + (9Z)-octadecenoate + H(+) = 1,2,3-tri-(9Z-octadecenoyl)-glycerol + H2O</text>
        <dbReference type="Rhea" id="RHEA:38379"/>
        <dbReference type="ChEBI" id="CHEBI:15377"/>
        <dbReference type="ChEBI" id="CHEBI:15378"/>
        <dbReference type="ChEBI" id="CHEBI:30823"/>
        <dbReference type="ChEBI" id="CHEBI:52323"/>
        <dbReference type="ChEBI" id="CHEBI:53753"/>
    </reaction>
    <physiologicalReaction direction="right-to-left" evidence="33">
        <dbReference type="Rhea" id="RHEA:38381"/>
    </physiologicalReaction>
</comment>
<evidence type="ECO:0000256" key="8">
    <source>
        <dbReference type="ARBA" id="ARBA00005189"/>
    </source>
</evidence>
<feature type="domain" description="Alpha/beta hydrolase fold-3" evidence="43">
    <location>
        <begin position="427"/>
        <end position="539"/>
    </location>
</feature>
<dbReference type="GO" id="GO:0047372">
    <property type="term" value="F:monoacylglycerol lipase activity"/>
    <property type="evidence" value="ECO:0007669"/>
    <property type="project" value="UniProtKB-EC"/>
</dbReference>
<keyword evidence="15" id="KW-0153">Cholesterol metabolism</keyword>
<evidence type="ECO:0000256" key="20">
    <source>
        <dbReference type="ARBA" id="ARBA00023136"/>
    </source>
</evidence>
<evidence type="ECO:0000256" key="40">
    <source>
        <dbReference type="ARBA" id="ARBA00049519"/>
    </source>
</evidence>
<evidence type="ECO:0000256" key="36">
    <source>
        <dbReference type="ARBA" id="ARBA00049143"/>
    </source>
</evidence>
<evidence type="ECO:0000313" key="46">
    <source>
        <dbReference type="WBParaSite" id="HDID_0000699001-mRNA-1"/>
    </source>
</evidence>
<dbReference type="EMBL" id="UYSG01010894">
    <property type="protein sequence ID" value="VDL59306.1"/>
    <property type="molecule type" value="Genomic_DNA"/>
</dbReference>
<dbReference type="EC" id="3.1.1.79" evidence="10"/>
<evidence type="ECO:0000256" key="10">
    <source>
        <dbReference type="ARBA" id="ARBA00013088"/>
    </source>
</evidence>
<evidence type="ECO:0000256" key="29">
    <source>
        <dbReference type="ARBA" id="ARBA00047476"/>
    </source>
</evidence>
<reference evidence="44 45" key="2">
    <citation type="submission" date="2018-11" db="EMBL/GenBank/DDBJ databases">
        <authorList>
            <consortium name="Pathogen Informatics"/>
        </authorList>
    </citation>
    <scope>NUCLEOTIDE SEQUENCE [LARGE SCALE GENOMIC DNA]</scope>
</reference>
<evidence type="ECO:0000256" key="2">
    <source>
        <dbReference type="ARBA" id="ARBA00001613"/>
    </source>
</evidence>
<sequence>MTISEPSRLSYKSKESLDRIDCESLIDLCFQVKEECRVVYQNTEVTTSPNYFLGSYVTAELHQHLAEVHQLLSETDFINQIRNIYSFARNYDFRDVRANGFRTFLSIISSCLAKILVHLRNLNRRTFSVWSKTTEESLIAYLRCLEELAFCILLICEFPKFSATPNTLFPQLAYANLPMAPFPSHDNLGPPMHISKLLVDICKLESFNTPLTSLSRYNELVDFFDLIHQDVFYGRAIAFYLDTSAQSFFRMLGSVMAGFADSYQCAMQGISGFVNAVFRSVTSFLSPEERGCRIAQITRSADVFFCKRFWSLAENRFLIEMPKLLLPQMAVSHSFDLPNEPVMLETEPIDGKSSTVTINPPLGDKGISVRLISKVRRRGMTWALSQGQEVKSSRPTLKKSPSKSSSAKSGSPSECPHVEVEPSPYLLIHIHGGGFIALSSETHDVYIRPWAEKLDCPIISLNYSLAPECPYPRALDECFHAMCWVMANRERLGARPDAQVVICGDSAGGNLSLGVCLRAAALGLKAEASRPGGALIAYAPAMLAYVPSPSRMLSICDPLLPIGIISRCIIGRSPLIASYLLLYLGKIIVQNSHQRDEFDKLVYSFRTYNGIDEATIDRQVSEAANLNPSSKPNQERETKESQEKLPASDSVPLWLRLWSSWFPLSQSAVDPTNSPRLTPSIDRLRVVSRRFTSPCLYEIDANSISKSLPPNASFNCHPPAFSPARLTCHPSEPCINPLDFTTDAVSDEDRDKDGGVFCLLENIENLEVPLTNSQANDTYTKVDAKLKCIRNCAIPQDPFLSPYIASDELFSLLPPLAIVACQYDPFLDDTLEIAKRADSLGVPVEVHVAAGMPHAFLNFSFLNADYRRATMQCVDMIARLFRGHT</sequence>
<evidence type="ECO:0000256" key="1">
    <source>
        <dbReference type="ARBA" id="ARBA00000803"/>
    </source>
</evidence>
<accession>A0A158QE73</accession>
<feature type="domain" description="Hormone-sensitive lipase N-terminal" evidence="42">
    <location>
        <begin position="61"/>
        <end position="171"/>
    </location>
</feature>
<evidence type="ECO:0000256" key="25">
    <source>
        <dbReference type="ARBA" id="ARBA00031112"/>
    </source>
</evidence>
<dbReference type="GO" id="GO:0004806">
    <property type="term" value="F:triacylglycerol lipase activity"/>
    <property type="evidence" value="ECO:0007669"/>
    <property type="project" value="TreeGrafter"/>
</dbReference>
<evidence type="ECO:0000256" key="18">
    <source>
        <dbReference type="ARBA" id="ARBA00022963"/>
    </source>
</evidence>
<keyword evidence="18" id="KW-0442">Lipid degradation</keyword>
<name>A0A158QE73_HYMDI</name>
<organism evidence="46">
    <name type="scientific">Hymenolepis diminuta</name>
    <name type="common">Rat tapeworm</name>
    <dbReference type="NCBI Taxonomy" id="6216"/>
    <lineage>
        <taxon>Eukaryota</taxon>
        <taxon>Metazoa</taxon>
        <taxon>Spiralia</taxon>
        <taxon>Lophotrochozoa</taxon>
        <taxon>Platyhelminthes</taxon>
        <taxon>Cestoda</taxon>
        <taxon>Eucestoda</taxon>
        <taxon>Cyclophyllidea</taxon>
        <taxon>Hymenolepididae</taxon>
        <taxon>Hymenolepis</taxon>
    </lineage>
</organism>
<evidence type="ECO:0000256" key="15">
    <source>
        <dbReference type="ARBA" id="ARBA00022548"/>
    </source>
</evidence>
<feature type="compositionally biased region" description="Basic and acidic residues" evidence="41">
    <location>
        <begin position="633"/>
        <end position="643"/>
    </location>
</feature>
<dbReference type="Pfam" id="PF06350">
    <property type="entry name" value="HSL_N"/>
    <property type="match status" value="2"/>
</dbReference>
<evidence type="ECO:0000256" key="28">
    <source>
        <dbReference type="ARBA" id="ARBA00047458"/>
    </source>
</evidence>
<dbReference type="GO" id="GO:0019433">
    <property type="term" value="P:triglyceride catabolic process"/>
    <property type="evidence" value="ECO:0007669"/>
    <property type="project" value="UniProtKB-UniPathway"/>
</dbReference>
<dbReference type="Proteomes" id="UP000274504">
    <property type="component" value="Unassembled WGS sequence"/>
</dbReference>
<feature type="domain" description="Hormone-sensitive lipase N-terminal" evidence="42">
    <location>
        <begin position="215"/>
        <end position="380"/>
    </location>
</feature>
<comment type="catalytic activity">
    <reaction evidence="34">
        <text>1,2-di-(9Z-octadecenoyl)-glycerol + H2O = (9Z-octadecenoyl)-glycerol + (9Z)-octadecenoate + H(+)</text>
        <dbReference type="Rhea" id="RHEA:38455"/>
        <dbReference type="ChEBI" id="CHEBI:15377"/>
        <dbReference type="ChEBI" id="CHEBI:15378"/>
        <dbReference type="ChEBI" id="CHEBI:30823"/>
        <dbReference type="ChEBI" id="CHEBI:52323"/>
        <dbReference type="ChEBI" id="CHEBI:75937"/>
    </reaction>
    <physiologicalReaction direction="left-to-right" evidence="34">
        <dbReference type="Rhea" id="RHEA:38456"/>
    </physiologicalReaction>
</comment>
<evidence type="ECO:0000259" key="43">
    <source>
        <dbReference type="Pfam" id="PF07859"/>
    </source>
</evidence>
<evidence type="ECO:0000256" key="34">
    <source>
        <dbReference type="ARBA" id="ARBA00048674"/>
    </source>
</evidence>
<comment type="catalytic activity">
    <reaction evidence="38">
        <text>1,3-di-(9Z-octadecenoyl)-glycerol + H2O = 1-(9Z-octadecenoyl)-glycerol + (9Z)-octadecenoate + H(+)</text>
        <dbReference type="Rhea" id="RHEA:39939"/>
        <dbReference type="ChEBI" id="CHEBI:15377"/>
        <dbReference type="ChEBI" id="CHEBI:15378"/>
        <dbReference type="ChEBI" id="CHEBI:30823"/>
        <dbReference type="ChEBI" id="CHEBI:75342"/>
        <dbReference type="ChEBI" id="CHEBI:75735"/>
    </reaction>
    <physiologicalReaction direction="left-to-right" evidence="38">
        <dbReference type="Rhea" id="RHEA:39940"/>
    </physiologicalReaction>
</comment>
<comment type="catalytic activity">
    <reaction evidence="23">
        <text>1-O-hexadecyl-2-acetyl-sn-glycerol + H2O = 1-O-hexadecyl-sn-glycerol + acetate + H(+)</text>
        <dbReference type="Rhea" id="RHEA:38563"/>
        <dbReference type="ChEBI" id="CHEBI:15377"/>
        <dbReference type="ChEBI" id="CHEBI:15378"/>
        <dbReference type="ChEBI" id="CHEBI:30089"/>
        <dbReference type="ChEBI" id="CHEBI:34115"/>
        <dbReference type="ChEBI" id="CHEBI:75936"/>
    </reaction>
    <physiologicalReaction direction="left-to-right" evidence="23">
        <dbReference type="Rhea" id="RHEA:38564"/>
    </physiologicalReaction>
</comment>
<dbReference type="InterPro" id="IPR013094">
    <property type="entry name" value="AB_hydrolase_3"/>
</dbReference>
<comment type="catalytic activity">
    <reaction evidence="31">
        <text>a diacylglycerol + H2O = a monoacylglycerol + a fatty acid + H(+)</text>
        <dbReference type="Rhea" id="RHEA:32731"/>
        <dbReference type="ChEBI" id="CHEBI:15377"/>
        <dbReference type="ChEBI" id="CHEBI:15378"/>
        <dbReference type="ChEBI" id="CHEBI:17408"/>
        <dbReference type="ChEBI" id="CHEBI:18035"/>
        <dbReference type="ChEBI" id="CHEBI:28868"/>
        <dbReference type="EC" id="3.1.1.79"/>
    </reaction>
</comment>
<dbReference type="GO" id="GO:0005829">
    <property type="term" value="C:cytosol"/>
    <property type="evidence" value="ECO:0007669"/>
    <property type="project" value="UniProtKB-SubCell"/>
</dbReference>
<dbReference type="STRING" id="6216.A0A158QE73"/>
<feature type="domain" description="Alpha/beta hydrolase fold-3" evidence="43">
    <location>
        <begin position="794"/>
        <end position="857"/>
    </location>
</feature>
<comment type="pathway">
    <text evidence="7">Glycerolipid metabolism; triacylglycerol degradation.</text>
</comment>
<dbReference type="Pfam" id="PF07859">
    <property type="entry name" value="Abhydrolase_3"/>
    <property type="match status" value="2"/>
</dbReference>
<evidence type="ECO:0000313" key="44">
    <source>
        <dbReference type="EMBL" id="VDL59306.1"/>
    </source>
</evidence>
<comment type="catalytic activity">
    <reaction evidence="32">
        <text>1,2,3-tri-(9Z-octadecenoyl)-glycerol + H2O = di-(9Z)-octadecenoylglycerol + (9Z)-octadecenoate + H(+)</text>
        <dbReference type="Rhea" id="RHEA:38575"/>
        <dbReference type="ChEBI" id="CHEBI:15377"/>
        <dbReference type="ChEBI" id="CHEBI:15378"/>
        <dbReference type="ChEBI" id="CHEBI:30823"/>
        <dbReference type="ChEBI" id="CHEBI:53753"/>
        <dbReference type="ChEBI" id="CHEBI:75945"/>
    </reaction>
    <physiologicalReaction direction="left-to-right" evidence="32">
        <dbReference type="Rhea" id="RHEA:38576"/>
    </physiologicalReaction>
</comment>
<keyword evidence="19" id="KW-0443">Lipid metabolism</keyword>